<organism evidence="2 3">
    <name type="scientific">Plantactinospora solaniradicis</name>
    <dbReference type="NCBI Taxonomy" id="1723736"/>
    <lineage>
        <taxon>Bacteria</taxon>
        <taxon>Bacillati</taxon>
        <taxon>Actinomycetota</taxon>
        <taxon>Actinomycetes</taxon>
        <taxon>Micromonosporales</taxon>
        <taxon>Micromonosporaceae</taxon>
        <taxon>Plantactinospora</taxon>
    </lineage>
</organism>
<comment type="caution">
    <text evidence="2">The sequence shown here is derived from an EMBL/GenBank/DDBJ whole genome shotgun (WGS) entry which is preliminary data.</text>
</comment>
<protein>
    <submittedName>
        <fullName evidence="2">Aminoglycoside phosphotransferase family protein</fullName>
        <ecNumber evidence="2">2.7.1.-</ecNumber>
    </submittedName>
</protein>
<keyword evidence="2" id="KW-0808">Transferase</keyword>
<dbReference type="GO" id="GO:0016740">
    <property type="term" value="F:transferase activity"/>
    <property type="evidence" value="ECO:0007669"/>
    <property type="project" value="UniProtKB-KW"/>
</dbReference>
<evidence type="ECO:0000259" key="1">
    <source>
        <dbReference type="Pfam" id="PF01636"/>
    </source>
</evidence>
<evidence type="ECO:0000313" key="3">
    <source>
        <dbReference type="Proteomes" id="UP001596203"/>
    </source>
</evidence>
<sequence length="389" mass="42076">MGRTVTALVTYDGDCVGVVGPFPVDVPWWAEVEPVVAHLEGTLGVPVVVLRLLSVEGSDGARDGHVTYHVAALRPPGNRTACDFTEDDHPLRLPWARASGIRELLRWASRHVNLTGRPEQRKTWNLAGLFRLPTADGPVWLKAIPPFAAAEPLAIAALAEVDPDLVPTVLASAPGRLLLADIPGTDCWDASPEVVAEAVRRLSTAQARIDTPPPGIPDRRPEILAAAVDDLLDGPVGAELSPEELRAARSLQSRWETLVDCGLPDTVVHGDFHPGNWRRSDGPPVILDLADAHLGNPVLDGLRAIDYLPADRRRTAANAWITAWTAAAPRSRPAEALRIAEPLAQLAYAVRYQEFLDNIEPSERVYHLGDPATVIRHALDRAGFQSPST</sequence>
<dbReference type="EC" id="2.7.1.-" evidence="2"/>
<dbReference type="SUPFAM" id="SSF56112">
    <property type="entry name" value="Protein kinase-like (PK-like)"/>
    <property type="match status" value="1"/>
</dbReference>
<dbReference type="Pfam" id="PF01636">
    <property type="entry name" value="APH"/>
    <property type="match status" value="1"/>
</dbReference>
<proteinExistence type="predicted"/>
<reference evidence="3" key="1">
    <citation type="journal article" date="2019" name="Int. J. Syst. Evol. Microbiol.">
        <title>The Global Catalogue of Microorganisms (GCM) 10K type strain sequencing project: providing services to taxonomists for standard genome sequencing and annotation.</title>
        <authorList>
            <consortium name="The Broad Institute Genomics Platform"/>
            <consortium name="The Broad Institute Genome Sequencing Center for Infectious Disease"/>
            <person name="Wu L."/>
            <person name="Ma J."/>
        </authorList>
    </citation>
    <scope>NUCLEOTIDE SEQUENCE [LARGE SCALE GENOMIC DNA]</scope>
    <source>
        <strain evidence="3">ZS-35-S2</strain>
    </source>
</reference>
<dbReference type="Gene3D" id="3.90.1200.10">
    <property type="match status" value="1"/>
</dbReference>
<feature type="domain" description="Aminoglycoside phosphotransferase" evidence="1">
    <location>
        <begin position="147"/>
        <end position="330"/>
    </location>
</feature>
<dbReference type="Proteomes" id="UP001596203">
    <property type="component" value="Unassembled WGS sequence"/>
</dbReference>
<accession>A0ABW1KM13</accession>
<gene>
    <name evidence="2" type="ORF">ACFP2T_37925</name>
</gene>
<name>A0ABW1KM13_9ACTN</name>
<dbReference type="InterPro" id="IPR002575">
    <property type="entry name" value="Aminoglycoside_PTrfase"/>
</dbReference>
<evidence type="ECO:0000313" key="2">
    <source>
        <dbReference type="EMBL" id="MFC6021928.1"/>
    </source>
</evidence>
<dbReference type="InterPro" id="IPR011009">
    <property type="entry name" value="Kinase-like_dom_sf"/>
</dbReference>
<dbReference type="EMBL" id="JBHSPR010000054">
    <property type="protein sequence ID" value="MFC6021928.1"/>
    <property type="molecule type" value="Genomic_DNA"/>
</dbReference>
<keyword evidence="3" id="KW-1185">Reference proteome</keyword>
<dbReference type="RefSeq" id="WP_377430810.1">
    <property type="nucleotide sequence ID" value="NZ_JBHSPR010000054.1"/>
</dbReference>